<keyword evidence="9 15" id="KW-0227">DNA damage</keyword>
<evidence type="ECO:0000256" key="2">
    <source>
        <dbReference type="ARBA" id="ARBA00010945"/>
    </source>
</evidence>
<keyword evidence="7 15" id="KW-0235">DNA replication</keyword>
<keyword evidence="11 15" id="KW-0239">DNA-directed DNA polymerase</keyword>
<feature type="binding site" evidence="15">
    <location>
        <position position="121"/>
    </location>
    <ligand>
        <name>Mg(2+)</name>
        <dbReference type="ChEBI" id="CHEBI:18420"/>
    </ligand>
</feature>
<keyword evidence="6 15" id="KW-0548">Nucleotidyltransferase</keyword>
<dbReference type="GO" id="GO:0003887">
    <property type="term" value="F:DNA-directed DNA polymerase activity"/>
    <property type="evidence" value="ECO:0007669"/>
    <property type="project" value="UniProtKB-UniRule"/>
</dbReference>
<dbReference type="Pfam" id="PF11799">
    <property type="entry name" value="IMS_C"/>
    <property type="match status" value="1"/>
</dbReference>
<comment type="function">
    <text evidence="15">Poorly processive, error-prone DNA polymerase involved in untargeted mutagenesis. Copies undamaged DNA at stalled replication forks, which arise in vivo from mismatched or misaligned primer ends. These misaligned primers can be extended by PolIV. Exhibits no 3'-5' exonuclease (proofreading) activity. May be involved in translesional synthesis, in conjunction with the beta clamp from PolIII.</text>
</comment>
<accession>A0A1H8ZT65</accession>
<keyword evidence="10 15" id="KW-0460">Magnesium</keyword>
<dbReference type="EC" id="2.7.7.7" evidence="15"/>
<dbReference type="Pfam" id="PF00817">
    <property type="entry name" value="IMS"/>
    <property type="match status" value="1"/>
</dbReference>
<dbReference type="AlphaFoldDB" id="A0A1H8ZT65"/>
<evidence type="ECO:0000256" key="1">
    <source>
        <dbReference type="ARBA" id="ARBA00004496"/>
    </source>
</evidence>
<name>A0A1H8ZT65_9LACT</name>
<dbReference type="GO" id="GO:0006261">
    <property type="term" value="P:DNA-templated DNA replication"/>
    <property type="evidence" value="ECO:0007669"/>
    <property type="project" value="UniProtKB-UniRule"/>
</dbReference>
<comment type="cofactor">
    <cofactor evidence="15">
        <name>Mg(2+)</name>
        <dbReference type="ChEBI" id="CHEBI:18420"/>
    </cofactor>
    <text evidence="15">Binds 2 magnesium ions per subunit.</text>
</comment>
<evidence type="ECO:0000256" key="3">
    <source>
        <dbReference type="ARBA" id="ARBA00022457"/>
    </source>
</evidence>
<feature type="active site" evidence="15">
    <location>
        <position position="122"/>
    </location>
</feature>
<evidence type="ECO:0000313" key="18">
    <source>
        <dbReference type="Proteomes" id="UP000198833"/>
    </source>
</evidence>
<dbReference type="NCBIfam" id="NF002677">
    <property type="entry name" value="PRK02406.1"/>
    <property type="match status" value="1"/>
</dbReference>
<comment type="subcellular location">
    <subcellularLocation>
        <location evidence="1 15">Cytoplasm</location>
    </subcellularLocation>
</comment>
<dbReference type="InterPro" id="IPR001126">
    <property type="entry name" value="UmuC"/>
</dbReference>
<sequence>MKYGMLEFADPLPDLSKKILHVDMDAFYASIEILKRPELKHKPVVIAKHPNLTGGRGIVSTCNYVARQYGIHSAMPAIEAYRRCPRAIFIKGDMSTYRQVSQNIRQIFYRYTDLVQPVSLDEAYLDISQNHFNCPSATLIGQAIQQEIRRETGLTCSVGISYNKFLAKVASDFQKPFGLTVIEPEQAHVFLMKLPIEHFHGVGTKTQFLLKEMNVADGFDLYQLSLEELEKHFGKAGLSLYYKVRGIASNRVEASRLRKSLGKERTFLNFLTAEEQVMASLTELSQEVGGHLIKESLKAYTVTLKVRTADFQTVTRQHSLTQPIKNDQQILENVIELWRSLNLLGEKIRLLGVTVSNFDRSLEQECLLNI</sequence>
<evidence type="ECO:0000256" key="12">
    <source>
        <dbReference type="ARBA" id="ARBA00023125"/>
    </source>
</evidence>
<dbReference type="InterPro" id="IPR036775">
    <property type="entry name" value="DNA_pol_Y-fam_lit_finger_sf"/>
</dbReference>
<gene>
    <name evidence="15" type="primary">dinB</name>
    <name evidence="17" type="ORF">SAMN04488558_101331</name>
</gene>
<dbReference type="PANTHER" id="PTHR11076">
    <property type="entry name" value="DNA REPAIR POLYMERASE UMUC / TRANSFERASE FAMILY MEMBER"/>
    <property type="match status" value="1"/>
</dbReference>
<evidence type="ECO:0000256" key="7">
    <source>
        <dbReference type="ARBA" id="ARBA00022705"/>
    </source>
</evidence>
<evidence type="ECO:0000256" key="8">
    <source>
        <dbReference type="ARBA" id="ARBA00022723"/>
    </source>
</evidence>
<keyword evidence="18" id="KW-1185">Reference proteome</keyword>
<dbReference type="HAMAP" id="MF_01113">
    <property type="entry name" value="DNApol_IV"/>
    <property type="match status" value="1"/>
</dbReference>
<dbReference type="InterPro" id="IPR043502">
    <property type="entry name" value="DNA/RNA_pol_sf"/>
</dbReference>
<dbReference type="GO" id="GO:0003684">
    <property type="term" value="F:damaged DNA binding"/>
    <property type="evidence" value="ECO:0007669"/>
    <property type="project" value="InterPro"/>
</dbReference>
<evidence type="ECO:0000259" key="16">
    <source>
        <dbReference type="PROSITE" id="PS50173"/>
    </source>
</evidence>
<comment type="subunit">
    <text evidence="15">Monomer.</text>
</comment>
<evidence type="ECO:0000256" key="11">
    <source>
        <dbReference type="ARBA" id="ARBA00022932"/>
    </source>
</evidence>
<feature type="binding site" evidence="15">
    <location>
        <position position="23"/>
    </location>
    <ligand>
        <name>Mg(2+)</name>
        <dbReference type="ChEBI" id="CHEBI:18420"/>
    </ligand>
</feature>
<dbReference type="SUPFAM" id="SSF100879">
    <property type="entry name" value="Lesion bypass DNA polymerase (Y-family), little finger domain"/>
    <property type="match status" value="1"/>
</dbReference>
<evidence type="ECO:0000256" key="10">
    <source>
        <dbReference type="ARBA" id="ARBA00022842"/>
    </source>
</evidence>
<dbReference type="Gene3D" id="1.10.150.20">
    <property type="entry name" value="5' to 3' exonuclease, C-terminal subdomain"/>
    <property type="match status" value="1"/>
</dbReference>
<evidence type="ECO:0000256" key="4">
    <source>
        <dbReference type="ARBA" id="ARBA00022490"/>
    </source>
</evidence>
<protein>
    <recommendedName>
        <fullName evidence="15">DNA polymerase IV</fullName>
        <shortName evidence="15">Pol IV</shortName>
        <ecNumber evidence="15">2.7.7.7</ecNumber>
    </recommendedName>
</protein>
<dbReference type="Gene3D" id="3.30.1490.100">
    <property type="entry name" value="DNA polymerase, Y-family, little finger domain"/>
    <property type="match status" value="1"/>
</dbReference>
<reference evidence="17 18" key="1">
    <citation type="submission" date="2016-10" db="EMBL/GenBank/DDBJ databases">
        <authorList>
            <person name="de Groot N.N."/>
        </authorList>
    </citation>
    <scope>NUCLEOTIDE SEQUENCE [LARGE SCALE GENOMIC DNA]</scope>
    <source>
        <strain evidence="17 18">DSM 15695</strain>
    </source>
</reference>
<keyword evidence="5 15" id="KW-0808">Transferase</keyword>
<dbReference type="GO" id="GO:0009432">
    <property type="term" value="P:SOS response"/>
    <property type="evidence" value="ECO:0007669"/>
    <property type="project" value="TreeGrafter"/>
</dbReference>
<feature type="site" description="Substrate discrimination" evidence="15">
    <location>
        <position position="28"/>
    </location>
</feature>
<dbReference type="Pfam" id="PF21999">
    <property type="entry name" value="IMS_HHH_1"/>
    <property type="match status" value="1"/>
</dbReference>
<dbReference type="EMBL" id="FOEN01000001">
    <property type="protein sequence ID" value="SEP67680.1"/>
    <property type="molecule type" value="Genomic_DNA"/>
</dbReference>
<dbReference type="InterPro" id="IPR043128">
    <property type="entry name" value="Rev_trsase/Diguanyl_cyclase"/>
</dbReference>
<dbReference type="CDD" id="cd03586">
    <property type="entry name" value="PolY_Pol_IV_kappa"/>
    <property type="match status" value="1"/>
</dbReference>
<evidence type="ECO:0000256" key="14">
    <source>
        <dbReference type="ARBA" id="ARBA00049244"/>
    </source>
</evidence>
<dbReference type="SUPFAM" id="SSF56672">
    <property type="entry name" value="DNA/RNA polymerases"/>
    <property type="match status" value="1"/>
</dbReference>
<dbReference type="Gene3D" id="3.40.1170.60">
    <property type="match status" value="1"/>
</dbReference>
<evidence type="ECO:0000256" key="13">
    <source>
        <dbReference type="ARBA" id="ARBA00023204"/>
    </source>
</evidence>
<feature type="domain" description="UmuC" evidence="16">
    <location>
        <begin position="19"/>
        <end position="203"/>
    </location>
</feature>
<dbReference type="InterPro" id="IPR050116">
    <property type="entry name" value="DNA_polymerase-Y"/>
</dbReference>
<keyword evidence="3 15" id="KW-0515">Mutator protein</keyword>
<dbReference type="GO" id="GO:0000287">
    <property type="term" value="F:magnesium ion binding"/>
    <property type="evidence" value="ECO:0007669"/>
    <property type="project" value="UniProtKB-UniRule"/>
</dbReference>
<dbReference type="GO" id="GO:0005829">
    <property type="term" value="C:cytosol"/>
    <property type="evidence" value="ECO:0007669"/>
    <property type="project" value="TreeGrafter"/>
</dbReference>
<comment type="similarity">
    <text evidence="2 15">Belongs to the DNA polymerase type-Y family.</text>
</comment>
<dbReference type="Proteomes" id="UP000198833">
    <property type="component" value="Unassembled WGS sequence"/>
</dbReference>
<dbReference type="GO" id="GO:0042276">
    <property type="term" value="P:error-prone translesion synthesis"/>
    <property type="evidence" value="ECO:0007669"/>
    <property type="project" value="TreeGrafter"/>
</dbReference>
<dbReference type="GO" id="GO:0006281">
    <property type="term" value="P:DNA repair"/>
    <property type="evidence" value="ECO:0007669"/>
    <property type="project" value="UniProtKB-UniRule"/>
</dbReference>
<dbReference type="FunFam" id="3.30.1490.100:FF:000004">
    <property type="entry name" value="DNA polymerase IV"/>
    <property type="match status" value="1"/>
</dbReference>
<dbReference type="OrthoDB" id="9808813at2"/>
<dbReference type="InterPro" id="IPR017961">
    <property type="entry name" value="DNA_pol_Y-fam_little_finger"/>
</dbReference>
<evidence type="ECO:0000256" key="9">
    <source>
        <dbReference type="ARBA" id="ARBA00022763"/>
    </source>
</evidence>
<dbReference type="RefSeq" id="WP_092570109.1">
    <property type="nucleotide sequence ID" value="NZ_CALUDV010000020.1"/>
</dbReference>
<dbReference type="InterPro" id="IPR053848">
    <property type="entry name" value="IMS_HHH_1"/>
</dbReference>
<dbReference type="PANTHER" id="PTHR11076:SF33">
    <property type="entry name" value="DNA POLYMERASE KAPPA"/>
    <property type="match status" value="1"/>
</dbReference>
<keyword evidence="4 15" id="KW-0963">Cytoplasm</keyword>
<keyword evidence="12 15" id="KW-0238">DNA-binding</keyword>
<evidence type="ECO:0000313" key="17">
    <source>
        <dbReference type="EMBL" id="SEP67680.1"/>
    </source>
</evidence>
<evidence type="ECO:0000256" key="5">
    <source>
        <dbReference type="ARBA" id="ARBA00022679"/>
    </source>
</evidence>
<dbReference type="STRING" id="89093.SAMN04488558_101331"/>
<evidence type="ECO:0000256" key="15">
    <source>
        <dbReference type="HAMAP-Rule" id="MF_01113"/>
    </source>
</evidence>
<evidence type="ECO:0000256" key="6">
    <source>
        <dbReference type="ARBA" id="ARBA00022695"/>
    </source>
</evidence>
<organism evidence="17 18">
    <name type="scientific">Ignavigranum ruoffiae</name>
    <dbReference type="NCBI Taxonomy" id="89093"/>
    <lineage>
        <taxon>Bacteria</taxon>
        <taxon>Bacillati</taxon>
        <taxon>Bacillota</taxon>
        <taxon>Bacilli</taxon>
        <taxon>Lactobacillales</taxon>
        <taxon>Aerococcaceae</taxon>
        <taxon>Ignavigranum</taxon>
    </lineage>
</organism>
<keyword evidence="8 15" id="KW-0479">Metal-binding</keyword>
<dbReference type="PROSITE" id="PS50173">
    <property type="entry name" value="UMUC"/>
    <property type="match status" value="1"/>
</dbReference>
<comment type="catalytic activity">
    <reaction evidence="14 15">
        <text>DNA(n) + a 2'-deoxyribonucleoside 5'-triphosphate = DNA(n+1) + diphosphate</text>
        <dbReference type="Rhea" id="RHEA:22508"/>
        <dbReference type="Rhea" id="RHEA-COMP:17339"/>
        <dbReference type="Rhea" id="RHEA-COMP:17340"/>
        <dbReference type="ChEBI" id="CHEBI:33019"/>
        <dbReference type="ChEBI" id="CHEBI:61560"/>
        <dbReference type="ChEBI" id="CHEBI:173112"/>
        <dbReference type="EC" id="2.7.7.7"/>
    </reaction>
</comment>
<proteinExistence type="inferred from homology"/>
<keyword evidence="13 15" id="KW-0234">DNA repair</keyword>
<dbReference type="Gene3D" id="3.30.70.270">
    <property type="match status" value="1"/>
</dbReference>
<dbReference type="InterPro" id="IPR022880">
    <property type="entry name" value="DNApol_IV"/>
</dbReference>